<dbReference type="RefSeq" id="WP_142192585.1">
    <property type="nucleotide sequence ID" value="NZ_BMSU01000034.1"/>
</dbReference>
<protein>
    <submittedName>
        <fullName evidence="3">Uncharacterized protein</fullName>
    </submittedName>
</protein>
<reference evidence="3 4" key="1">
    <citation type="submission" date="2020-08" db="EMBL/GenBank/DDBJ databases">
        <title>Genomic Encyclopedia of Type Strains, Phase III (KMG-III): the genomes of soil and plant-associated and newly described type strains.</title>
        <authorList>
            <person name="Whitman W."/>
        </authorList>
    </citation>
    <scope>NUCLEOTIDE SEQUENCE [LARGE SCALE GENOMIC DNA]</scope>
    <source>
        <strain evidence="3 4">CECT 3271</strain>
    </source>
</reference>
<proteinExistence type="predicted"/>
<keyword evidence="2" id="KW-0812">Transmembrane</keyword>
<dbReference type="Proteomes" id="UP000530412">
    <property type="component" value="Unassembled WGS sequence"/>
</dbReference>
<evidence type="ECO:0000313" key="4">
    <source>
        <dbReference type="Proteomes" id="UP000530412"/>
    </source>
</evidence>
<gene>
    <name evidence="3" type="ORF">FHS33_006696</name>
</gene>
<evidence type="ECO:0000313" key="3">
    <source>
        <dbReference type="EMBL" id="MBA8948223.1"/>
    </source>
</evidence>
<dbReference type="EMBL" id="JACJIE010000030">
    <property type="protein sequence ID" value="MBA8948223.1"/>
    <property type="molecule type" value="Genomic_DNA"/>
</dbReference>
<sequence length="440" mass="43733">MIGSAETQVPVAVPPGGGHLALVQETPAGGMLPVLALAAVVGLVGVVVLVRRTTLPRPYLFASGAVCVLVLSFVLGATLRPVGGTDTTAAGHGTAHGAAAAAERPSPPGTPVLRTLHLGGEQVGVLVVPGRPGRNLVGIGAADARAGTADEALRKGQRRPGSAQTWVTVDLPEGSSTLRISAGGGTASLTVDTGRDRPAAPPALGTADGPECAAAAAGALVAGDSGPLTACPSDGLTADDSAALRATVRFLAGRGTASLALVSDDSPRGRKAAAVVRSAARQEGITVSAPGRNRPLLVTAGWAGATRVADAVESGRTPAQGVYLAPWNLARSVLTPSAGQLIPLRFTPRTARASAYAEALAARLPGEYPSGSGYAAWQRARGEEPQARPRLFAASTAYVPGTMVSADGGDTGGGHQHGAAGADWLPSGMIAPVSGPMREG</sequence>
<evidence type="ECO:0000256" key="1">
    <source>
        <dbReference type="SAM" id="MobiDB-lite"/>
    </source>
</evidence>
<feature type="transmembrane region" description="Helical" evidence="2">
    <location>
        <begin position="30"/>
        <end position="50"/>
    </location>
</feature>
<accession>A0AA40SKX0</accession>
<feature type="region of interest" description="Disordered" evidence="1">
    <location>
        <begin position="412"/>
        <end position="440"/>
    </location>
</feature>
<feature type="compositionally biased region" description="Low complexity" evidence="1">
    <location>
        <begin position="88"/>
        <end position="102"/>
    </location>
</feature>
<feature type="region of interest" description="Disordered" evidence="1">
    <location>
        <begin position="181"/>
        <end position="208"/>
    </location>
</feature>
<organism evidence="3 4">
    <name type="scientific">Streptomyces calvus</name>
    <dbReference type="NCBI Taxonomy" id="67282"/>
    <lineage>
        <taxon>Bacteria</taxon>
        <taxon>Bacillati</taxon>
        <taxon>Actinomycetota</taxon>
        <taxon>Actinomycetes</taxon>
        <taxon>Kitasatosporales</taxon>
        <taxon>Streptomycetaceae</taxon>
        <taxon>Streptomyces</taxon>
    </lineage>
</organism>
<keyword evidence="2" id="KW-0472">Membrane</keyword>
<comment type="caution">
    <text evidence="3">The sequence shown here is derived from an EMBL/GenBank/DDBJ whole genome shotgun (WGS) entry which is preliminary data.</text>
</comment>
<feature type="region of interest" description="Disordered" evidence="1">
    <location>
        <begin position="88"/>
        <end position="108"/>
    </location>
</feature>
<feature type="transmembrane region" description="Helical" evidence="2">
    <location>
        <begin position="59"/>
        <end position="79"/>
    </location>
</feature>
<evidence type="ECO:0000256" key="2">
    <source>
        <dbReference type="SAM" id="Phobius"/>
    </source>
</evidence>
<name>A0AA40SKX0_9ACTN</name>
<dbReference type="AlphaFoldDB" id="A0AA40SKX0"/>
<keyword evidence="2" id="KW-1133">Transmembrane helix</keyword>